<organism evidence="1 2">
    <name type="scientific">Dyella lipolytica</name>
    <dbReference type="NCBI Taxonomy" id="1867835"/>
    <lineage>
        <taxon>Bacteria</taxon>
        <taxon>Pseudomonadati</taxon>
        <taxon>Pseudomonadota</taxon>
        <taxon>Gammaproteobacteria</taxon>
        <taxon>Lysobacterales</taxon>
        <taxon>Rhodanobacteraceae</taxon>
        <taxon>Dyella</taxon>
    </lineage>
</organism>
<keyword evidence="2" id="KW-1185">Reference proteome</keyword>
<evidence type="ECO:0000313" key="2">
    <source>
        <dbReference type="Proteomes" id="UP001620405"/>
    </source>
</evidence>
<evidence type="ECO:0000313" key="1">
    <source>
        <dbReference type="EMBL" id="MFK2875058.1"/>
    </source>
</evidence>
<protein>
    <submittedName>
        <fullName evidence="1">Uncharacterized protein</fullName>
    </submittedName>
</protein>
<gene>
    <name evidence="1" type="ORF">ISP13_16065</name>
</gene>
<dbReference type="Proteomes" id="UP001620405">
    <property type="component" value="Unassembled WGS sequence"/>
</dbReference>
<reference evidence="1 2" key="1">
    <citation type="submission" date="2020-10" db="EMBL/GenBank/DDBJ databases">
        <title>Phylogeny of dyella-like bacteria.</title>
        <authorList>
            <person name="Fu J."/>
        </authorList>
    </citation>
    <scope>NUCLEOTIDE SEQUENCE [LARGE SCALE GENOMIC DNA]</scope>
    <source>
        <strain evidence="1 2">DHOB07</strain>
    </source>
</reference>
<comment type="caution">
    <text evidence="1">The sequence shown here is derived from an EMBL/GenBank/DDBJ whole genome shotgun (WGS) entry which is preliminary data.</text>
</comment>
<name>A0ABW8IZU8_9GAMM</name>
<dbReference type="RefSeq" id="WP_284395963.1">
    <property type="nucleotide sequence ID" value="NZ_BSNQ01000003.1"/>
</dbReference>
<proteinExistence type="predicted"/>
<accession>A0ABW8IZU8</accession>
<sequence>MDDEQKPNAFSAPRLYLMAKWRDYKCEVCKTSNWTLLRSDDYPYNSLTLMDKEGLATSKSWKVIGVSCGTCANTKFVLLDTMTKWFNSEEGQKAVAKSAAEHKEDE</sequence>
<dbReference type="EMBL" id="JADIKG010000013">
    <property type="protein sequence ID" value="MFK2875058.1"/>
    <property type="molecule type" value="Genomic_DNA"/>
</dbReference>